<reference evidence="2 3" key="1">
    <citation type="submission" date="2016-11" db="EMBL/GenBank/DDBJ databases">
        <title>Whole genomes of Flavobacteriaceae.</title>
        <authorList>
            <person name="Stine C."/>
            <person name="Li C."/>
            <person name="Tadesse D."/>
        </authorList>
    </citation>
    <scope>NUCLEOTIDE SEQUENCE [LARGE SCALE GENOMIC DNA]</scope>
    <source>
        <strain evidence="2 3">DSM 18292</strain>
    </source>
</reference>
<feature type="transmembrane region" description="Helical" evidence="1">
    <location>
        <begin position="120"/>
        <end position="137"/>
    </location>
</feature>
<evidence type="ECO:0000256" key="1">
    <source>
        <dbReference type="SAM" id="Phobius"/>
    </source>
</evidence>
<keyword evidence="1" id="KW-0472">Membrane</keyword>
<dbReference type="EMBL" id="MUGW01000022">
    <property type="protein sequence ID" value="OXA91263.1"/>
    <property type="molecule type" value="Genomic_DNA"/>
</dbReference>
<dbReference type="OrthoDB" id="1069342at2"/>
<sequence>MDIKQIYIGHFSTLFCGSLIYILFRSSSLKMFTWFNILHLDTFFQRIRNYTSVINGNLPDFILYSLPDGLWMFSYISLVLYLWKNEVRYENLFWIFIIPLIAIISELGQLFNIIPGTFDIIDLLLYILGMLLPFVIYKKSITINL</sequence>
<keyword evidence="3" id="KW-1185">Reference proteome</keyword>
<keyword evidence="1" id="KW-0812">Transmembrane</keyword>
<comment type="caution">
    <text evidence="2">The sequence shown here is derived from an EMBL/GenBank/DDBJ whole genome shotgun (WGS) entry which is preliminary data.</text>
</comment>
<proteinExistence type="predicted"/>
<feature type="transmembrane region" description="Helical" evidence="1">
    <location>
        <begin position="7"/>
        <end position="24"/>
    </location>
</feature>
<organism evidence="2 3">
    <name type="scientific">Flavobacterium hercynium</name>
    <dbReference type="NCBI Taxonomy" id="387094"/>
    <lineage>
        <taxon>Bacteria</taxon>
        <taxon>Pseudomonadati</taxon>
        <taxon>Bacteroidota</taxon>
        <taxon>Flavobacteriia</taxon>
        <taxon>Flavobacteriales</taxon>
        <taxon>Flavobacteriaceae</taxon>
        <taxon>Flavobacterium</taxon>
    </lineage>
</organism>
<dbReference type="Proteomes" id="UP000198345">
    <property type="component" value="Unassembled WGS sequence"/>
</dbReference>
<evidence type="ECO:0000313" key="3">
    <source>
        <dbReference type="Proteomes" id="UP000198345"/>
    </source>
</evidence>
<gene>
    <name evidence="2" type="ORF">B0A66_11870</name>
</gene>
<evidence type="ECO:0000313" key="2">
    <source>
        <dbReference type="EMBL" id="OXA91263.1"/>
    </source>
</evidence>
<feature type="transmembrane region" description="Helical" evidence="1">
    <location>
        <begin position="61"/>
        <end position="83"/>
    </location>
</feature>
<feature type="transmembrane region" description="Helical" evidence="1">
    <location>
        <begin position="92"/>
        <end position="114"/>
    </location>
</feature>
<dbReference type="AlphaFoldDB" id="A0A226HAF8"/>
<protein>
    <submittedName>
        <fullName evidence="2">Uncharacterized protein</fullName>
    </submittedName>
</protein>
<accession>A0A226HAF8</accession>
<keyword evidence="1" id="KW-1133">Transmembrane helix</keyword>
<name>A0A226HAF8_9FLAO</name>